<feature type="compositionally biased region" description="Polar residues" evidence="1">
    <location>
        <begin position="257"/>
        <end position="268"/>
    </location>
</feature>
<evidence type="ECO:0000256" key="1">
    <source>
        <dbReference type="SAM" id="MobiDB-lite"/>
    </source>
</evidence>
<feature type="compositionally biased region" description="Low complexity" evidence="1">
    <location>
        <begin position="203"/>
        <end position="213"/>
    </location>
</feature>
<evidence type="ECO:0008006" key="4">
    <source>
        <dbReference type="Google" id="ProtNLM"/>
    </source>
</evidence>
<feature type="compositionally biased region" description="Low complexity" evidence="1">
    <location>
        <begin position="455"/>
        <end position="464"/>
    </location>
</feature>
<dbReference type="Pfam" id="PF09729">
    <property type="entry name" value="Gti1_Pac2"/>
    <property type="match status" value="1"/>
</dbReference>
<dbReference type="PANTHER" id="PTHR28027">
    <property type="entry name" value="TRANSCRIPTIONAL REGULATOR MIT1"/>
    <property type="match status" value="1"/>
</dbReference>
<keyword evidence="3" id="KW-1185">Reference proteome</keyword>
<evidence type="ECO:0000313" key="2">
    <source>
        <dbReference type="EMBL" id="KAK7473213.1"/>
    </source>
</evidence>
<dbReference type="Proteomes" id="UP001498398">
    <property type="component" value="Unassembled WGS sequence"/>
</dbReference>
<evidence type="ECO:0000313" key="3">
    <source>
        <dbReference type="Proteomes" id="UP001498398"/>
    </source>
</evidence>
<feature type="region of interest" description="Disordered" evidence="1">
    <location>
        <begin position="157"/>
        <end position="213"/>
    </location>
</feature>
<feature type="compositionally biased region" description="Basic and acidic residues" evidence="1">
    <location>
        <begin position="178"/>
        <end position="187"/>
    </location>
</feature>
<name>A0ABR1K717_9AGAR</name>
<dbReference type="EMBL" id="JBANRG010000001">
    <property type="protein sequence ID" value="KAK7473213.1"/>
    <property type="molecule type" value="Genomic_DNA"/>
</dbReference>
<sequence length="511" mass="56858">MLHMQHPTCTNVRIRSVACAQKIFYAVKLGNLRMVTRRLDADERLALRSGCVYAWEERGPHTEITGLGIERFTEGRRWSPSRVRDEFLFYYEKYTPQEPDSNSERAEKPPADWDPLVKQTYSVWTETEKGRRKWHLTAYFTQGTVDDLGTVDDIPGVGDLTVPEGTFKSTRLNKSRHKNEDRVDSTKDSSTSRTFAAFPAPYSSGNASSQDSSNVQPIQMFQPYANYYNKYPESGPAENEPVPSSAPQTPHGAHSPSYASTHYPTTQYHGYPHQDSRYTSESSPKEATTPNMLVASQSSSYNYVASSSTSVAGDRRSNTYPPSSNAPHSSVSPWYNSQYDTHHPHHPNVPGFAPSPVEPAAPYPSHSQTSSATAYHPPTSIRPLSSLISYSSTPVYSDSYIPDGASINLYDPHSPPPGHIPAHHHALDVLAEPQHPVPIVPTTIVLEENHLDDGSSSPTNSSRSGEIGPVRERDLAPLHTLPRTHPYRRHPQDDEALRLLNPLQRQVSPAQ</sequence>
<dbReference type="InterPro" id="IPR018608">
    <property type="entry name" value="Gti1/Pac2"/>
</dbReference>
<reference evidence="2 3" key="1">
    <citation type="submission" date="2024-01" db="EMBL/GenBank/DDBJ databases">
        <title>A draft genome for the cacao thread blight pathogen Marasmiellus scandens.</title>
        <authorList>
            <person name="Baruah I.K."/>
            <person name="Leung J."/>
            <person name="Bukari Y."/>
            <person name="Amoako-Attah I."/>
            <person name="Meinhardt L.W."/>
            <person name="Bailey B.A."/>
            <person name="Cohen S.P."/>
        </authorList>
    </citation>
    <scope>NUCLEOTIDE SEQUENCE [LARGE SCALE GENOMIC DNA]</scope>
    <source>
        <strain evidence="2 3">GH-19</strain>
    </source>
</reference>
<feature type="compositionally biased region" description="Polar residues" evidence="1">
    <location>
        <begin position="318"/>
        <end position="339"/>
    </location>
</feature>
<dbReference type="PANTHER" id="PTHR28027:SF1">
    <property type="entry name" value="CAMP INDEPENDENT REGULATORY PROTEIN (AFU_ORTHOLOGUE AFUA_3G09640)"/>
    <property type="match status" value="1"/>
</dbReference>
<protein>
    <recommendedName>
        <fullName evidence="4">cAMP-independent regulatory protein pac2</fullName>
    </recommendedName>
</protein>
<organism evidence="2 3">
    <name type="scientific">Marasmiellus scandens</name>
    <dbReference type="NCBI Taxonomy" id="2682957"/>
    <lineage>
        <taxon>Eukaryota</taxon>
        <taxon>Fungi</taxon>
        <taxon>Dikarya</taxon>
        <taxon>Basidiomycota</taxon>
        <taxon>Agaricomycotina</taxon>
        <taxon>Agaricomycetes</taxon>
        <taxon>Agaricomycetidae</taxon>
        <taxon>Agaricales</taxon>
        <taxon>Marasmiineae</taxon>
        <taxon>Omphalotaceae</taxon>
        <taxon>Marasmiellus</taxon>
    </lineage>
</organism>
<feature type="region of interest" description="Disordered" evidence="1">
    <location>
        <begin position="450"/>
        <end position="511"/>
    </location>
</feature>
<accession>A0ABR1K717</accession>
<comment type="caution">
    <text evidence="2">The sequence shown here is derived from an EMBL/GenBank/DDBJ whole genome shotgun (WGS) entry which is preliminary data.</text>
</comment>
<feature type="region of interest" description="Disordered" evidence="1">
    <location>
        <begin position="229"/>
        <end position="288"/>
    </location>
</feature>
<proteinExistence type="predicted"/>
<feature type="region of interest" description="Disordered" evidence="1">
    <location>
        <begin position="307"/>
        <end position="377"/>
    </location>
</feature>
<feature type="compositionally biased region" description="Polar residues" evidence="1">
    <location>
        <begin position="279"/>
        <end position="288"/>
    </location>
</feature>
<gene>
    <name evidence="2" type="ORF">VKT23_001311</name>
</gene>